<reference evidence="2 3" key="1">
    <citation type="submission" date="2019-06" db="EMBL/GenBank/DDBJ databases">
        <title>A chromosomal-level reference genome of Carpinus fangiana (Coryloideae, Betulaceae).</title>
        <authorList>
            <person name="Yang X."/>
            <person name="Wang Z."/>
            <person name="Zhang L."/>
            <person name="Hao G."/>
            <person name="Liu J."/>
            <person name="Yang Y."/>
        </authorList>
    </citation>
    <scope>NUCLEOTIDE SEQUENCE [LARGE SCALE GENOMIC DNA]</scope>
    <source>
        <strain evidence="2">Cfa_2016G</strain>
        <tissue evidence="2">Leaf</tissue>
    </source>
</reference>
<dbReference type="EMBL" id="CM017323">
    <property type="protein sequence ID" value="KAE8022913.1"/>
    <property type="molecule type" value="Genomic_DNA"/>
</dbReference>
<dbReference type="AlphaFoldDB" id="A0A5N6QZE1"/>
<dbReference type="OrthoDB" id="5046242at2759"/>
<dbReference type="PANTHER" id="PTHR42923:SF45">
    <property type="entry name" value="15-CIS-PHYTOENE DESATURASE, CHLOROPLASTIC_CHROMOPLASTIC"/>
    <property type="match status" value="1"/>
</dbReference>
<dbReference type="InterPro" id="IPR036188">
    <property type="entry name" value="FAD/NAD-bd_sf"/>
</dbReference>
<evidence type="ECO:0000259" key="1">
    <source>
        <dbReference type="Pfam" id="PF01593"/>
    </source>
</evidence>
<dbReference type="Gene3D" id="3.50.50.60">
    <property type="entry name" value="FAD/NAD(P)-binding domain"/>
    <property type="match status" value="1"/>
</dbReference>
<organism evidence="2 3">
    <name type="scientific">Carpinus fangiana</name>
    <dbReference type="NCBI Taxonomy" id="176857"/>
    <lineage>
        <taxon>Eukaryota</taxon>
        <taxon>Viridiplantae</taxon>
        <taxon>Streptophyta</taxon>
        <taxon>Embryophyta</taxon>
        <taxon>Tracheophyta</taxon>
        <taxon>Spermatophyta</taxon>
        <taxon>Magnoliopsida</taxon>
        <taxon>eudicotyledons</taxon>
        <taxon>Gunneridae</taxon>
        <taxon>Pentapetalae</taxon>
        <taxon>rosids</taxon>
        <taxon>fabids</taxon>
        <taxon>Fagales</taxon>
        <taxon>Betulaceae</taxon>
        <taxon>Carpinus</taxon>
    </lineage>
</organism>
<protein>
    <recommendedName>
        <fullName evidence="1">Amine oxidase domain-containing protein</fullName>
    </recommendedName>
</protein>
<dbReference type="SUPFAM" id="SSF51905">
    <property type="entry name" value="FAD/NAD(P)-binding domain"/>
    <property type="match status" value="1"/>
</dbReference>
<dbReference type="PANTHER" id="PTHR42923">
    <property type="entry name" value="PROTOPORPHYRINOGEN OXIDASE"/>
    <property type="match status" value="1"/>
</dbReference>
<name>A0A5N6QZE1_9ROSI</name>
<accession>A0A5N6QZE1</accession>
<keyword evidence="3" id="KW-1185">Reference proteome</keyword>
<dbReference type="GO" id="GO:0016166">
    <property type="term" value="F:phytoene dehydrogenase activity"/>
    <property type="evidence" value="ECO:0007669"/>
    <property type="project" value="TreeGrafter"/>
</dbReference>
<dbReference type="GO" id="GO:0009534">
    <property type="term" value="C:chloroplast thylakoid"/>
    <property type="evidence" value="ECO:0007669"/>
    <property type="project" value="TreeGrafter"/>
</dbReference>
<proteinExistence type="predicted"/>
<feature type="domain" description="Amine oxidase" evidence="1">
    <location>
        <begin position="120"/>
        <end position="382"/>
    </location>
</feature>
<dbReference type="InterPro" id="IPR002937">
    <property type="entry name" value="Amino_oxidase"/>
</dbReference>
<dbReference type="GO" id="GO:0016117">
    <property type="term" value="P:carotenoid biosynthetic process"/>
    <property type="evidence" value="ECO:0007669"/>
    <property type="project" value="TreeGrafter"/>
</dbReference>
<dbReference type="Proteomes" id="UP000327013">
    <property type="component" value="Chromosome 3"/>
</dbReference>
<evidence type="ECO:0000313" key="3">
    <source>
        <dbReference type="Proteomes" id="UP000327013"/>
    </source>
</evidence>
<evidence type="ECO:0000313" key="2">
    <source>
        <dbReference type="EMBL" id="KAE8022913.1"/>
    </source>
</evidence>
<dbReference type="Pfam" id="PF01593">
    <property type="entry name" value="Amino_oxidase"/>
    <property type="match status" value="1"/>
</dbReference>
<dbReference type="InterPro" id="IPR050464">
    <property type="entry name" value="Zeta_carotene_desat/Oxidored"/>
</dbReference>
<gene>
    <name evidence="2" type="ORF">FH972_008674</name>
</gene>
<sequence length="428" mass="46969">MTICGCVSAANLRWQSTMIENHTLKSAPRCGFLTGSERTNALAFGGCESTGHSLRIPCAHSNISRTRKGVSPLQVVCMDFPRPELENTVNFLEAAYLSSSFRTSPRPTKPLKVVIAGAGLAGLSTAKYLADAGHKPVLLEARDVLGGKVAAWKDDDGDWYETGLHIFFGAYPNVQNLFGELGINDRLQWKEHSMIFAMPSKPGEFSRFDFPEVLPAPLNGIWAILKNNEMLTWPEKIKFAIGLLPAMLGGQSYVEAQDGFTVKDWMRKQGIPDRVTDEVFIAMSKALNFINPDELSMQCILIALNRFLQEKHGSKMAFLDGNPPERLCLPIVDHIQSLGGEVRLNSRIQNIELNHDGTVKSFLLTNGNVIEGDAYVFATPAGDYTKQKYLASMEGAVLSGKFCAQAIVQDYELLIAGGQRRLAPASVS</sequence>